<protein>
    <submittedName>
        <fullName evidence="1">Uncharacterized protein</fullName>
    </submittedName>
</protein>
<gene>
    <name evidence="1" type="ORF">LY90DRAFT_640997</name>
</gene>
<accession>A0A1Y2E5H7</accession>
<evidence type="ECO:0000313" key="2">
    <source>
        <dbReference type="Proteomes" id="UP000193920"/>
    </source>
</evidence>
<dbReference type="Proteomes" id="UP000193920">
    <property type="component" value="Unassembled WGS sequence"/>
</dbReference>
<keyword evidence="2" id="KW-1185">Reference proteome</keyword>
<proteinExistence type="predicted"/>
<dbReference type="OrthoDB" id="10616785at2759"/>
<sequence length="374" mass="44622">MKISSTNQGKCIFPLNCNTIFNENRNIISNINQYFELDENIYFMNYNKFLEIFLSLLYKNIKLNSIEIIKHKKITSFSLSNYINELFNCNPQNHFIKNYIIEDNSCKEILLKPLDDFEQINETEKINYFKYYELIGNILNNIITDKPLFQFYQTFFTIDQNNFINTKFVSNVHTLIYDRLLKENQQNKEMFFDIIKRFFISMVYTTNKICFQHEDYSKIVLIYSDIIKNLMSTSYGYMILQKYNILDKFTNSPRGIYDLILKSDDIYDFINSYINDIQYCINDYLKVFDGLINSGLMKNIYTIEIYKAININNDILYILNNSFLYKILSFQNICSLLPIEKINSNKNEQNYLLSFIQLSLNLISDSSNINIKFI</sequence>
<evidence type="ECO:0000313" key="1">
    <source>
        <dbReference type="EMBL" id="ORY66772.1"/>
    </source>
</evidence>
<name>A0A1Y2E5H7_9FUNG</name>
<reference evidence="1 2" key="1">
    <citation type="submission" date="2016-08" db="EMBL/GenBank/DDBJ databases">
        <title>A Parts List for Fungal Cellulosomes Revealed by Comparative Genomics.</title>
        <authorList>
            <consortium name="DOE Joint Genome Institute"/>
            <person name="Haitjema C.H."/>
            <person name="Gilmore S.P."/>
            <person name="Henske J.K."/>
            <person name="Solomon K.V."/>
            <person name="De Groot R."/>
            <person name="Kuo A."/>
            <person name="Mondo S.J."/>
            <person name="Salamov A.A."/>
            <person name="Labutti K."/>
            <person name="Zhao Z."/>
            <person name="Chiniquy J."/>
            <person name="Barry K."/>
            <person name="Brewer H.M."/>
            <person name="Purvine S.O."/>
            <person name="Wright A.T."/>
            <person name="Boxma B."/>
            <person name="Van Alen T."/>
            <person name="Hackstein J.H."/>
            <person name="Baker S.E."/>
            <person name="Grigoriev I.V."/>
            <person name="O'Malley M.A."/>
        </authorList>
    </citation>
    <scope>NUCLEOTIDE SEQUENCE [LARGE SCALE GENOMIC DNA]</scope>
    <source>
        <strain evidence="1 2">G1</strain>
    </source>
</reference>
<comment type="caution">
    <text evidence="1">The sequence shown here is derived from an EMBL/GenBank/DDBJ whole genome shotgun (WGS) entry which is preliminary data.</text>
</comment>
<dbReference type="EMBL" id="MCOG01000050">
    <property type="protein sequence ID" value="ORY66772.1"/>
    <property type="molecule type" value="Genomic_DNA"/>
</dbReference>
<organism evidence="1 2">
    <name type="scientific">Neocallimastix californiae</name>
    <dbReference type="NCBI Taxonomy" id="1754190"/>
    <lineage>
        <taxon>Eukaryota</taxon>
        <taxon>Fungi</taxon>
        <taxon>Fungi incertae sedis</taxon>
        <taxon>Chytridiomycota</taxon>
        <taxon>Chytridiomycota incertae sedis</taxon>
        <taxon>Neocallimastigomycetes</taxon>
        <taxon>Neocallimastigales</taxon>
        <taxon>Neocallimastigaceae</taxon>
        <taxon>Neocallimastix</taxon>
    </lineage>
</organism>
<dbReference type="AlphaFoldDB" id="A0A1Y2E5H7"/>